<protein>
    <submittedName>
        <fullName evidence="1">Uncharacterized protein</fullName>
    </submittedName>
</protein>
<evidence type="ECO:0000313" key="1">
    <source>
        <dbReference type="EMBL" id="KZE76556.1"/>
    </source>
</evidence>
<dbReference type="EMBL" id="FNYS01000010">
    <property type="protein sequence ID" value="SEJ04885.1"/>
    <property type="molecule type" value="Genomic_DNA"/>
</dbReference>
<dbReference type="Proteomes" id="UP000183077">
    <property type="component" value="Unassembled WGS sequence"/>
</dbReference>
<dbReference type="Proteomes" id="UP000076630">
    <property type="component" value="Unassembled WGS sequence"/>
</dbReference>
<name>A0A163WMJ5_9FLAO</name>
<reference evidence="2 4" key="2">
    <citation type="submission" date="2016-10" db="EMBL/GenBank/DDBJ databases">
        <authorList>
            <person name="de Groot N.N."/>
        </authorList>
    </citation>
    <scope>NUCLEOTIDE SEQUENCE [LARGE SCALE GENOMIC DNA]</scope>
    <source>
        <strain evidence="2 4">DSM 23048</strain>
    </source>
</reference>
<gene>
    <name evidence="1" type="ORF">AV926_15545</name>
    <name evidence="2" type="ORF">SAMN04488018_11055</name>
</gene>
<organism evidence="1 3">
    <name type="scientific">Myroides marinus</name>
    <dbReference type="NCBI Taxonomy" id="703342"/>
    <lineage>
        <taxon>Bacteria</taxon>
        <taxon>Pseudomonadati</taxon>
        <taxon>Bacteroidota</taxon>
        <taxon>Flavobacteriia</taxon>
        <taxon>Flavobacteriales</taxon>
        <taxon>Flavobacteriaceae</taxon>
        <taxon>Myroides</taxon>
    </lineage>
</organism>
<dbReference type="GeneID" id="82257465"/>
<keyword evidence="3" id="KW-1185">Reference proteome</keyword>
<reference evidence="1 3" key="1">
    <citation type="submission" date="2016-01" db="EMBL/GenBank/DDBJ databases">
        <title>Whole genome sequencing of Myroides marinus L41.</title>
        <authorList>
            <person name="Hong K.W."/>
        </authorList>
    </citation>
    <scope>NUCLEOTIDE SEQUENCE [LARGE SCALE GENOMIC DNA]</scope>
    <source>
        <strain evidence="1 3">L41</strain>
    </source>
</reference>
<dbReference type="AlphaFoldDB" id="A0A163WMJ5"/>
<sequence length="169" mass="19575">MTKKESYFKFWWRSSNEHGVHSPFIFNLLMKGLYPKDSRWKGMSVKNAFVSRIEAYYAPKTVGVYGDYTSSLSNTIDFKTISGQCDMIGVGKGESLPDLTKVYAAMHNDSILVIDRRVEVASVEAYWQEIVNDDRFTATIDFYYFGVAFVRTEQLKQHFVLRMSSMLFH</sequence>
<accession>A0A163WMJ5</accession>
<dbReference type="RefSeq" id="WP_038985838.1">
    <property type="nucleotide sequence ID" value="NZ_FNYS01000010.1"/>
</dbReference>
<evidence type="ECO:0000313" key="2">
    <source>
        <dbReference type="EMBL" id="SEJ04885.1"/>
    </source>
</evidence>
<evidence type="ECO:0000313" key="3">
    <source>
        <dbReference type="Proteomes" id="UP000076630"/>
    </source>
</evidence>
<dbReference type="EMBL" id="LQNU01000076">
    <property type="protein sequence ID" value="KZE76556.1"/>
    <property type="molecule type" value="Genomic_DNA"/>
</dbReference>
<proteinExistence type="predicted"/>
<evidence type="ECO:0000313" key="4">
    <source>
        <dbReference type="Proteomes" id="UP000183077"/>
    </source>
</evidence>
<dbReference type="OrthoDB" id="5464618at2"/>